<dbReference type="RefSeq" id="WP_344180749.1">
    <property type="nucleotide sequence ID" value="NZ_BAAANC010000003.1"/>
</dbReference>
<keyword evidence="1" id="KW-0472">Membrane</keyword>
<dbReference type="Proteomes" id="UP001500363">
    <property type="component" value="Unassembled WGS sequence"/>
</dbReference>
<gene>
    <name evidence="3" type="ORF">GCM10009741_63240</name>
</gene>
<keyword evidence="1" id="KW-0812">Transmembrane</keyword>
<organism evidence="3 4">
    <name type="scientific">Kribbella lupini</name>
    <dbReference type="NCBI Taxonomy" id="291602"/>
    <lineage>
        <taxon>Bacteria</taxon>
        <taxon>Bacillati</taxon>
        <taxon>Actinomycetota</taxon>
        <taxon>Actinomycetes</taxon>
        <taxon>Propionibacteriales</taxon>
        <taxon>Kribbellaceae</taxon>
        <taxon>Kribbella</taxon>
    </lineage>
</organism>
<dbReference type="SMART" id="SM00014">
    <property type="entry name" value="acidPPc"/>
    <property type="match status" value="1"/>
</dbReference>
<feature type="transmembrane region" description="Helical" evidence="1">
    <location>
        <begin position="66"/>
        <end position="89"/>
    </location>
</feature>
<dbReference type="Gene3D" id="1.20.144.10">
    <property type="entry name" value="Phosphatidic acid phosphatase type 2/haloperoxidase"/>
    <property type="match status" value="1"/>
</dbReference>
<keyword evidence="4" id="KW-1185">Reference proteome</keyword>
<feature type="transmembrane region" description="Helical" evidence="1">
    <location>
        <begin position="135"/>
        <end position="156"/>
    </location>
</feature>
<dbReference type="SUPFAM" id="SSF48317">
    <property type="entry name" value="Acid phosphatase/Vanadium-dependent haloperoxidase"/>
    <property type="match status" value="1"/>
</dbReference>
<dbReference type="Pfam" id="PF01569">
    <property type="entry name" value="PAP2"/>
    <property type="match status" value="1"/>
</dbReference>
<keyword evidence="1" id="KW-1133">Transmembrane helix</keyword>
<dbReference type="InterPro" id="IPR036938">
    <property type="entry name" value="PAP2/HPO_sf"/>
</dbReference>
<evidence type="ECO:0000259" key="2">
    <source>
        <dbReference type="SMART" id="SM00014"/>
    </source>
</evidence>
<evidence type="ECO:0000313" key="4">
    <source>
        <dbReference type="Proteomes" id="UP001500363"/>
    </source>
</evidence>
<sequence length="231" mass="24979">MDRIHRQDGVDLLTRTVAPGVALGGVIIGLGFALMGPLVGLSHAEESVNKDLAADRNGSWDTITAIWSQIGNTIGVIAVCIVVASLILWRTRDLRLALVAPIAIAMQGLIFLIAAKVVDRDRPEVNKLDASPPTASYPSGHVGASTGLYVAFALLAARIERPWLRWTTVIVCLAMPLLVGFSRLYRGMHHVTDVTAGVLNGAICALLAYAWYRHCSTRRATRKPLARPSRR</sequence>
<dbReference type="CDD" id="cd03392">
    <property type="entry name" value="PAP2_like_2"/>
    <property type="match status" value="1"/>
</dbReference>
<evidence type="ECO:0000256" key="1">
    <source>
        <dbReference type="SAM" id="Phobius"/>
    </source>
</evidence>
<feature type="transmembrane region" description="Helical" evidence="1">
    <location>
        <begin position="96"/>
        <end position="115"/>
    </location>
</feature>
<proteinExistence type="predicted"/>
<dbReference type="InterPro" id="IPR000326">
    <property type="entry name" value="PAP2/HPO"/>
</dbReference>
<dbReference type="EMBL" id="BAAANC010000003">
    <property type="protein sequence ID" value="GAA1550131.1"/>
    <property type="molecule type" value="Genomic_DNA"/>
</dbReference>
<accession>A0ABN2BZM0</accession>
<feature type="domain" description="Phosphatidic acid phosphatase type 2/haloperoxidase" evidence="2">
    <location>
        <begin position="94"/>
        <end position="209"/>
    </location>
</feature>
<evidence type="ECO:0000313" key="3">
    <source>
        <dbReference type="EMBL" id="GAA1550131.1"/>
    </source>
</evidence>
<feature type="transmembrane region" description="Helical" evidence="1">
    <location>
        <begin position="163"/>
        <end position="182"/>
    </location>
</feature>
<feature type="transmembrane region" description="Helical" evidence="1">
    <location>
        <begin position="194"/>
        <end position="212"/>
    </location>
</feature>
<protein>
    <recommendedName>
        <fullName evidence="2">Phosphatidic acid phosphatase type 2/haloperoxidase domain-containing protein</fullName>
    </recommendedName>
</protein>
<dbReference type="PANTHER" id="PTHR14969:SF13">
    <property type="entry name" value="AT30094P"/>
    <property type="match status" value="1"/>
</dbReference>
<dbReference type="PANTHER" id="PTHR14969">
    <property type="entry name" value="SPHINGOSINE-1-PHOSPHATE PHOSPHOHYDROLASE"/>
    <property type="match status" value="1"/>
</dbReference>
<feature type="transmembrane region" description="Helical" evidence="1">
    <location>
        <begin position="12"/>
        <end position="35"/>
    </location>
</feature>
<comment type="caution">
    <text evidence="3">The sequence shown here is derived from an EMBL/GenBank/DDBJ whole genome shotgun (WGS) entry which is preliminary data.</text>
</comment>
<name>A0ABN2BZM0_9ACTN</name>
<reference evidence="3 4" key="1">
    <citation type="journal article" date="2019" name="Int. J. Syst. Evol. Microbiol.">
        <title>The Global Catalogue of Microorganisms (GCM) 10K type strain sequencing project: providing services to taxonomists for standard genome sequencing and annotation.</title>
        <authorList>
            <consortium name="The Broad Institute Genomics Platform"/>
            <consortium name="The Broad Institute Genome Sequencing Center for Infectious Disease"/>
            <person name="Wu L."/>
            <person name="Ma J."/>
        </authorList>
    </citation>
    <scope>NUCLEOTIDE SEQUENCE [LARGE SCALE GENOMIC DNA]</scope>
    <source>
        <strain evidence="3 4">JCM 14303</strain>
    </source>
</reference>